<feature type="domain" description="NB-ARC" evidence="1">
    <location>
        <begin position="64"/>
        <end position="225"/>
    </location>
</feature>
<dbReference type="InterPro" id="IPR056681">
    <property type="entry name" value="DUF7779"/>
</dbReference>
<evidence type="ECO:0000259" key="2">
    <source>
        <dbReference type="Pfam" id="PF25000"/>
    </source>
</evidence>
<evidence type="ECO:0000313" key="3">
    <source>
        <dbReference type="EMBL" id="AEO71285.1"/>
    </source>
</evidence>
<dbReference type="InterPro" id="IPR027417">
    <property type="entry name" value="P-loop_NTPase"/>
</dbReference>
<dbReference type="Gene3D" id="3.40.50.300">
    <property type="entry name" value="P-loop containing nucleotide triphosphate hydrolases"/>
    <property type="match status" value="1"/>
</dbReference>
<dbReference type="Pfam" id="PF25000">
    <property type="entry name" value="DUF7779"/>
    <property type="match status" value="1"/>
</dbReference>
<sequence>MRIKRMSSAVESQADIVRMQKDEVRYKEVLELLNAMQISKRDTAHRLRYSNIPFAANPKFSGREGILERVHQALSPETTSPSLKSIALFGMGGVGKTQIAVQYAHRNIDKFDAILWVAADNTISIGQSFREIAEGLGLLQSEEETKDAAAALLMVRNWLSSSRTNCLMIFDNADDVTVLKAAWPGTICGSVLLTTRDLAVATSLAAQHVQVDALSEDDGSKLLLKAIDVDHASPADAEHARAISRTLGGLPLALAQIGGFVTLRKLSLHEVLPLYERYSTRIHARKAPGSDYQHTLSTVWDVSFDKLTETSTTLLRLLSFFDPDGISEDILLQGSDGLDEKFAFLSDELDLGDACEELMRAALLNRTGSSPMLTIHRLVQDAARTKLSEKERTTYFDAVVHMLCWGFPDHSSSDIGHQIASWSRCEKCLPHVNHIAELAIRHKYRAGDKQKYADLLLRCSWYLYEREMYFIARKMVTQAISTFEDTTTLAYASALDLGGLIDLDLARPGDALEPFKRALEIRKTCLGPEDPFIAYSLNNIALAYTEMNQLDLAYTAHLEAIRLRLQARSDRIGNSYSNMASLLLRMGRADEAEAMLARCPSLKDFTDETFLATGNPRFSGDMVLLSRIRRAQGRREDALRLASKALAFRRSLLGNRLKTCDSLFDVACLLLEEGHEGSAVLLLKEIIGIAGTLAEGGGQQARALYKLSQIQAERGSLAESEACKKEAIELLAKLRPELNDAPFEEATFSELCLWMLW</sequence>
<dbReference type="PANTHER" id="PTHR35205">
    <property type="entry name" value="NB-ARC AND TPR DOMAIN PROTEIN"/>
    <property type="match status" value="1"/>
</dbReference>
<dbReference type="InterPro" id="IPR011990">
    <property type="entry name" value="TPR-like_helical_dom_sf"/>
</dbReference>
<dbReference type="Pfam" id="PF00931">
    <property type="entry name" value="NB-ARC"/>
    <property type="match status" value="1"/>
</dbReference>
<dbReference type="Proteomes" id="UP000008181">
    <property type="component" value="Chromosome 6"/>
</dbReference>
<dbReference type="RefSeq" id="XP_003657621.1">
    <property type="nucleotide sequence ID" value="XM_003657573.1"/>
</dbReference>
<dbReference type="SUPFAM" id="SSF48452">
    <property type="entry name" value="TPR-like"/>
    <property type="match status" value="2"/>
</dbReference>
<reference evidence="3 4" key="1">
    <citation type="journal article" date="2011" name="Nat. Biotechnol.">
        <title>Comparative genomic analysis of the thermophilic biomass-degrading fungi Myceliophthora thermophila and Thielavia terrestris.</title>
        <authorList>
            <person name="Berka R.M."/>
            <person name="Grigoriev I.V."/>
            <person name="Otillar R."/>
            <person name="Salamov A."/>
            <person name="Grimwood J."/>
            <person name="Reid I."/>
            <person name="Ishmael N."/>
            <person name="John T."/>
            <person name="Darmond C."/>
            <person name="Moisan M.-C."/>
            <person name="Henrissat B."/>
            <person name="Coutinho P.M."/>
            <person name="Lombard V."/>
            <person name="Natvig D.O."/>
            <person name="Lindquist E."/>
            <person name="Schmutz J."/>
            <person name="Lucas S."/>
            <person name="Harris P."/>
            <person name="Powlowski J."/>
            <person name="Bellemare A."/>
            <person name="Taylor D."/>
            <person name="Butler G."/>
            <person name="de Vries R.P."/>
            <person name="Allijn I.E."/>
            <person name="van den Brink J."/>
            <person name="Ushinsky S."/>
            <person name="Storms R."/>
            <person name="Powell A.J."/>
            <person name="Paulsen I.T."/>
            <person name="Elbourne L.D.H."/>
            <person name="Baker S.E."/>
            <person name="Magnuson J."/>
            <person name="LaBoissiere S."/>
            <person name="Clutterbuck A.J."/>
            <person name="Martinez D."/>
            <person name="Wogulis M."/>
            <person name="de Leon A.L."/>
            <person name="Rey M.W."/>
            <person name="Tsang A."/>
        </authorList>
    </citation>
    <scope>NUCLEOTIDE SEQUENCE [LARGE SCALE GENOMIC DNA]</scope>
    <source>
        <strain evidence="4">ATCC 38088 / NRRL 8126</strain>
    </source>
</reference>
<protein>
    <submittedName>
        <fullName evidence="3">Uncharacterized protein</fullName>
    </submittedName>
</protein>
<dbReference type="GO" id="GO:0043531">
    <property type="term" value="F:ADP binding"/>
    <property type="evidence" value="ECO:0007669"/>
    <property type="project" value="InterPro"/>
</dbReference>
<keyword evidence="4" id="KW-1185">Reference proteome</keyword>
<gene>
    <name evidence="3" type="ORF">THITE_124291</name>
</gene>
<dbReference type="KEGG" id="ttt:THITE_124291"/>
<evidence type="ECO:0000259" key="1">
    <source>
        <dbReference type="Pfam" id="PF00931"/>
    </source>
</evidence>
<dbReference type="Gene3D" id="1.25.40.10">
    <property type="entry name" value="Tetratricopeptide repeat domain"/>
    <property type="match status" value="2"/>
</dbReference>
<dbReference type="PANTHER" id="PTHR35205:SF1">
    <property type="entry name" value="ZU5 DOMAIN-CONTAINING PROTEIN"/>
    <property type="match status" value="1"/>
</dbReference>
<organism evidence="3 4">
    <name type="scientific">Thermothielavioides terrestris (strain ATCC 38088 / NRRL 8126)</name>
    <name type="common">Thielavia terrestris</name>
    <dbReference type="NCBI Taxonomy" id="578455"/>
    <lineage>
        <taxon>Eukaryota</taxon>
        <taxon>Fungi</taxon>
        <taxon>Dikarya</taxon>
        <taxon>Ascomycota</taxon>
        <taxon>Pezizomycotina</taxon>
        <taxon>Sordariomycetes</taxon>
        <taxon>Sordariomycetidae</taxon>
        <taxon>Sordariales</taxon>
        <taxon>Chaetomiaceae</taxon>
        <taxon>Thermothielavioides</taxon>
        <taxon>Thermothielavioides terrestris</taxon>
    </lineage>
</organism>
<name>G2RHH3_THETT</name>
<proteinExistence type="predicted"/>
<dbReference type="STRING" id="578455.G2RHH3"/>
<dbReference type="InterPro" id="IPR002182">
    <property type="entry name" value="NB-ARC"/>
</dbReference>
<accession>G2RHH3</accession>
<dbReference type="GeneID" id="11523222"/>
<dbReference type="eggNOG" id="KOG4658">
    <property type="taxonomic scope" value="Eukaryota"/>
</dbReference>
<dbReference type="HOGENOM" id="CLU_000288_125_7_1"/>
<dbReference type="PRINTS" id="PR00364">
    <property type="entry name" value="DISEASERSIST"/>
</dbReference>
<dbReference type="EMBL" id="CP003014">
    <property type="protein sequence ID" value="AEO71285.1"/>
    <property type="molecule type" value="Genomic_DNA"/>
</dbReference>
<dbReference type="OrthoDB" id="6161812at2759"/>
<dbReference type="SUPFAM" id="SSF52540">
    <property type="entry name" value="P-loop containing nucleoside triphosphate hydrolases"/>
    <property type="match status" value="1"/>
</dbReference>
<feature type="domain" description="DUF7779" evidence="2">
    <location>
        <begin position="303"/>
        <end position="391"/>
    </location>
</feature>
<evidence type="ECO:0000313" key="4">
    <source>
        <dbReference type="Proteomes" id="UP000008181"/>
    </source>
</evidence>
<dbReference type="AlphaFoldDB" id="G2RHH3"/>